<name>A0A246BIY4_9DEIO</name>
<dbReference type="AlphaFoldDB" id="A0A246BIY4"/>
<dbReference type="EMBL" id="NHMK01000021">
    <property type="protein sequence ID" value="OWL94859.1"/>
    <property type="molecule type" value="Genomic_DNA"/>
</dbReference>
<accession>A0A246BIY4</accession>
<protein>
    <submittedName>
        <fullName evidence="1">Uncharacterized protein</fullName>
    </submittedName>
</protein>
<dbReference type="RefSeq" id="WP_088249306.1">
    <property type="nucleotide sequence ID" value="NZ_NHMK01000021.1"/>
</dbReference>
<proteinExistence type="predicted"/>
<sequence>MTTLDGQAHDVTLRRDKDSVLCVIDDLIEGASRLEGLSGRVGSIYPVGSLRTPDTTPGYLPF</sequence>
<reference evidence="1 2" key="1">
    <citation type="submission" date="2017-05" db="EMBL/GenBank/DDBJ databases">
        <title>De novo genome assembly of Deniococcus indicus strain DR1.</title>
        <authorList>
            <person name="Chauhan D."/>
            <person name="Yennamalli R.M."/>
            <person name="Priyadarshini R."/>
        </authorList>
    </citation>
    <scope>NUCLEOTIDE SEQUENCE [LARGE SCALE GENOMIC DNA]</scope>
    <source>
        <strain evidence="1 2">DR1</strain>
    </source>
</reference>
<gene>
    <name evidence="1" type="ORF">CBQ26_14220</name>
</gene>
<evidence type="ECO:0000313" key="1">
    <source>
        <dbReference type="EMBL" id="OWL94859.1"/>
    </source>
</evidence>
<organism evidence="1 2">
    <name type="scientific">Deinococcus indicus</name>
    <dbReference type="NCBI Taxonomy" id="223556"/>
    <lineage>
        <taxon>Bacteria</taxon>
        <taxon>Thermotogati</taxon>
        <taxon>Deinococcota</taxon>
        <taxon>Deinococci</taxon>
        <taxon>Deinococcales</taxon>
        <taxon>Deinococcaceae</taxon>
        <taxon>Deinococcus</taxon>
    </lineage>
</organism>
<evidence type="ECO:0000313" key="2">
    <source>
        <dbReference type="Proteomes" id="UP000197208"/>
    </source>
</evidence>
<dbReference type="Proteomes" id="UP000197208">
    <property type="component" value="Unassembled WGS sequence"/>
</dbReference>
<comment type="caution">
    <text evidence="1">The sequence shown here is derived from an EMBL/GenBank/DDBJ whole genome shotgun (WGS) entry which is preliminary data.</text>
</comment>
<keyword evidence="2" id="KW-1185">Reference proteome</keyword>